<accession>A0AAV6UTI9</accession>
<protein>
    <submittedName>
        <fullName evidence="1">Uncharacterized protein</fullName>
    </submittedName>
</protein>
<evidence type="ECO:0000313" key="1">
    <source>
        <dbReference type="EMBL" id="KAG8187671.1"/>
    </source>
</evidence>
<proteinExistence type="predicted"/>
<sequence length="84" mass="9464">MLISKFHTGPRICRPEYNGPRLDLSEAAHLLPESQYGIDQPGGEREKGGEGEYVQEKLMPQWSTWSWRRGIGGLTARIAPKVVE</sequence>
<reference evidence="1 2" key="1">
    <citation type="journal article" date="2022" name="Nat. Ecol. Evol.">
        <title>A masculinizing supergene underlies an exaggerated male reproductive morph in a spider.</title>
        <authorList>
            <person name="Hendrickx F."/>
            <person name="De Corte Z."/>
            <person name="Sonet G."/>
            <person name="Van Belleghem S.M."/>
            <person name="Kostlbacher S."/>
            <person name="Vangestel C."/>
        </authorList>
    </citation>
    <scope>NUCLEOTIDE SEQUENCE [LARGE SCALE GENOMIC DNA]</scope>
    <source>
        <strain evidence="1">W744_W776</strain>
    </source>
</reference>
<gene>
    <name evidence="1" type="ORF">JTE90_025200</name>
</gene>
<keyword evidence="2" id="KW-1185">Reference proteome</keyword>
<name>A0AAV6UTI9_9ARAC</name>
<dbReference type="EMBL" id="JAFNEN010000263">
    <property type="protein sequence ID" value="KAG8187671.1"/>
    <property type="molecule type" value="Genomic_DNA"/>
</dbReference>
<organism evidence="1 2">
    <name type="scientific">Oedothorax gibbosus</name>
    <dbReference type="NCBI Taxonomy" id="931172"/>
    <lineage>
        <taxon>Eukaryota</taxon>
        <taxon>Metazoa</taxon>
        <taxon>Ecdysozoa</taxon>
        <taxon>Arthropoda</taxon>
        <taxon>Chelicerata</taxon>
        <taxon>Arachnida</taxon>
        <taxon>Araneae</taxon>
        <taxon>Araneomorphae</taxon>
        <taxon>Entelegynae</taxon>
        <taxon>Araneoidea</taxon>
        <taxon>Linyphiidae</taxon>
        <taxon>Erigoninae</taxon>
        <taxon>Oedothorax</taxon>
    </lineage>
</organism>
<dbReference type="Proteomes" id="UP000827092">
    <property type="component" value="Unassembled WGS sequence"/>
</dbReference>
<dbReference type="AlphaFoldDB" id="A0AAV6UTI9"/>
<comment type="caution">
    <text evidence="1">The sequence shown here is derived from an EMBL/GenBank/DDBJ whole genome shotgun (WGS) entry which is preliminary data.</text>
</comment>
<evidence type="ECO:0000313" key="2">
    <source>
        <dbReference type="Proteomes" id="UP000827092"/>
    </source>
</evidence>